<keyword evidence="4 9" id="KW-0645">Protease</keyword>
<dbReference type="NCBIfam" id="NF002759">
    <property type="entry name" value="PRK02813.1"/>
    <property type="match status" value="1"/>
</dbReference>
<dbReference type="Gene3D" id="3.40.630.10">
    <property type="entry name" value="Zn peptidases"/>
    <property type="match status" value="1"/>
</dbReference>
<dbReference type="Pfam" id="PF02127">
    <property type="entry name" value="Peptidase_M18"/>
    <property type="match status" value="1"/>
</dbReference>
<dbReference type="Gene3D" id="2.30.250.10">
    <property type="entry name" value="Aminopeptidase i, Domain 2"/>
    <property type="match status" value="1"/>
</dbReference>
<evidence type="ECO:0000256" key="3">
    <source>
        <dbReference type="ARBA" id="ARBA00022438"/>
    </source>
</evidence>
<organism evidence="11 12">
    <name type="scientific">Paeniglutamicibacter cryotolerans</name>
    <dbReference type="NCBI Taxonomy" id="670079"/>
    <lineage>
        <taxon>Bacteria</taxon>
        <taxon>Bacillati</taxon>
        <taxon>Actinomycetota</taxon>
        <taxon>Actinomycetes</taxon>
        <taxon>Micrococcales</taxon>
        <taxon>Micrococcaceae</taxon>
        <taxon>Paeniglutamicibacter</taxon>
    </lineage>
</organism>
<evidence type="ECO:0000256" key="10">
    <source>
        <dbReference type="RuleBase" id="RU004387"/>
    </source>
</evidence>
<dbReference type="InterPro" id="IPR023358">
    <property type="entry name" value="Peptidase_M18_dom2"/>
</dbReference>
<dbReference type="CDD" id="cd05658">
    <property type="entry name" value="M18_DAP"/>
    <property type="match status" value="1"/>
</dbReference>
<dbReference type="PANTHER" id="PTHR28570">
    <property type="entry name" value="ASPARTYL AMINOPEPTIDASE"/>
    <property type="match status" value="1"/>
</dbReference>
<comment type="similarity">
    <text evidence="2 9">Belongs to the peptidase M18 family.</text>
</comment>
<evidence type="ECO:0000256" key="4">
    <source>
        <dbReference type="ARBA" id="ARBA00022670"/>
    </source>
</evidence>
<dbReference type="SUPFAM" id="SSF101821">
    <property type="entry name" value="Aminopeptidase/glucanase lid domain"/>
    <property type="match status" value="1"/>
</dbReference>
<evidence type="ECO:0000256" key="2">
    <source>
        <dbReference type="ARBA" id="ARBA00008290"/>
    </source>
</evidence>
<comment type="cofactor">
    <cofactor evidence="1 10">
        <name>Zn(2+)</name>
        <dbReference type="ChEBI" id="CHEBI:29105"/>
    </cofactor>
</comment>
<keyword evidence="12" id="KW-1185">Reference proteome</keyword>
<evidence type="ECO:0000256" key="5">
    <source>
        <dbReference type="ARBA" id="ARBA00022723"/>
    </source>
</evidence>
<keyword evidence="8 9" id="KW-0482">Metalloprotease</keyword>
<keyword evidence="5 9" id="KW-0479">Metal-binding</keyword>
<evidence type="ECO:0000256" key="7">
    <source>
        <dbReference type="ARBA" id="ARBA00022833"/>
    </source>
</evidence>
<name>A0A839QG67_9MICC</name>
<comment type="caution">
    <text evidence="11">The sequence shown here is derived from an EMBL/GenBank/DDBJ whole genome shotgun (WGS) entry which is preliminary data.</text>
</comment>
<dbReference type="GO" id="GO:0005737">
    <property type="term" value="C:cytoplasm"/>
    <property type="evidence" value="ECO:0007669"/>
    <property type="project" value="UniProtKB-ARBA"/>
</dbReference>
<dbReference type="GO" id="GO:0004177">
    <property type="term" value="F:aminopeptidase activity"/>
    <property type="evidence" value="ECO:0007669"/>
    <property type="project" value="UniProtKB-KW"/>
</dbReference>
<keyword evidence="7 9" id="KW-0862">Zinc</keyword>
<dbReference type="GO" id="GO:0006508">
    <property type="term" value="P:proteolysis"/>
    <property type="evidence" value="ECO:0007669"/>
    <property type="project" value="UniProtKB-KW"/>
</dbReference>
<dbReference type="EMBL" id="JACHVS010000001">
    <property type="protein sequence ID" value="MBB2994880.1"/>
    <property type="molecule type" value="Genomic_DNA"/>
</dbReference>
<sequence length="428" mass="44436">MAQPAAAALGHVNDLAAFVAESPSSFHAAAEAARRLDAAGFTGLDESAPWPRECGNYYVVRDGAIIAWCRPESATATTGFHVLGSHTDSPSFKLKPKPTTGAHGWLQAGVEVYGGPLLNSWLDRELLLAGRLALLDGTTVLTRTAPLLRFPQLAIHLDRGVNEGLALDKQTHMNPVWGIGDPGQADLLGVLAAEAGTDPEAIGGYDVVIADAQPGVVFGADGEFFACGRLDNLSSMHASLTALIDHAGTGAGEHIAMLAAFDHEEIGSASRSGACGPFLAEVLERIGAGLDAGTEDRARAYADSFCLSADAGHSVHPNYPGRHDPANRPLLGAGPLLKINANQRYATDGVGAAFFAGLCATAAVPYQEFVSNNQMPCGSTIGPLTATRLGIRTADIGIALLSMHSARELCGVEDPLRLAKVAAAFYAA</sequence>
<dbReference type="EC" id="3.4.11.-" evidence="10"/>
<evidence type="ECO:0000256" key="6">
    <source>
        <dbReference type="ARBA" id="ARBA00022801"/>
    </source>
</evidence>
<gene>
    <name evidence="11" type="ORF">E9229_001071</name>
</gene>
<keyword evidence="6 9" id="KW-0378">Hydrolase</keyword>
<dbReference type="PRINTS" id="PR00932">
    <property type="entry name" value="AMINO1PTASE"/>
</dbReference>
<keyword evidence="3 9" id="KW-0031">Aminopeptidase</keyword>
<proteinExistence type="inferred from homology"/>
<dbReference type="PANTHER" id="PTHR28570:SF3">
    <property type="entry name" value="ASPARTYL AMINOPEPTIDASE"/>
    <property type="match status" value="1"/>
</dbReference>
<reference evidence="11 12" key="1">
    <citation type="submission" date="2020-08" db="EMBL/GenBank/DDBJ databases">
        <title>Sequencing the genomes of 1000 actinobacteria strains.</title>
        <authorList>
            <person name="Klenk H.-P."/>
        </authorList>
    </citation>
    <scope>NUCLEOTIDE SEQUENCE [LARGE SCALE GENOMIC DNA]</scope>
    <source>
        <strain evidence="11 12">DSM 22826</strain>
    </source>
</reference>
<protein>
    <recommendedName>
        <fullName evidence="10">M18 family aminopeptidase</fullName>
        <ecNumber evidence="10">3.4.11.-</ecNumber>
    </recommendedName>
</protein>
<evidence type="ECO:0000256" key="1">
    <source>
        <dbReference type="ARBA" id="ARBA00001947"/>
    </source>
</evidence>
<evidence type="ECO:0000313" key="12">
    <source>
        <dbReference type="Proteomes" id="UP000523000"/>
    </source>
</evidence>
<dbReference type="RefSeq" id="WP_183510206.1">
    <property type="nucleotide sequence ID" value="NZ_BAABGK010000013.1"/>
</dbReference>
<dbReference type="Proteomes" id="UP000523000">
    <property type="component" value="Unassembled WGS sequence"/>
</dbReference>
<evidence type="ECO:0000256" key="9">
    <source>
        <dbReference type="RuleBase" id="RU004386"/>
    </source>
</evidence>
<dbReference type="SUPFAM" id="SSF53187">
    <property type="entry name" value="Zn-dependent exopeptidases"/>
    <property type="match status" value="1"/>
</dbReference>
<dbReference type="GO" id="GO:0008237">
    <property type="term" value="F:metallopeptidase activity"/>
    <property type="evidence" value="ECO:0007669"/>
    <property type="project" value="UniProtKB-KW"/>
</dbReference>
<accession>A0A839QG67</accession>
<evidence type="ECO:0000313" key="11">
    <source>
        <dbReference type="EMBL" id="MBB2994880.1"/>
    </source>
</evidence>
<dbReference type="GO" id="GO:0008270">
    <property type="term" value="F:zinc ion binding"/>
    <property type="evidence" value="ECO:0007669"/>
    <property type="project" value="InterPro"/>
</dbReference>
<dbReference type="InterPro" id="IPR001948">
    <property type="entry name" value="Peptidase_M18"/>
</dbReference>
<dbReference type="AlphaFoldDB" id="A0A839QG67"/>
<evidence type="ECO:0000256" key="8">
    <source>
        <dbReference type="ARBA" id="ARBA00023049"/>
    </source>
</evidence>